<feature type="region of interest" description="Disordered" evidence="1">
    <location>
        <begin position="1"/>
        <end position="20"/>
    </location>
</feature>
<evidence type="ECO:0000313" key="5">
    <source>
        <dbReference type="Proteomes" id="UP001530315"/>
    </source>
</evidence>
<feature type="transmembrane region" description="Helical" evidence="2">
    <location>
        <begin position="24"/>
        <end position="48"/>
    </location>
</feature>
<keyword evidence="2" id="KW-1133">Transmembrane helix</keyword>
<name>A0ABD3PX36_9STRA</name>
<comment type="caution">
    <text evidence="4">The sequence shown here is derived from an EMBL/GenBank/DDBJ whole genome shotgun (WGS) entry which is preliminary data.</text>
</comment>
<organism evidence="4 5">
    <name type="scientific">Stephanodiscus triporus</name>
    <dbReference type="NCBI Taxonomy" id="2934178"/>
    <lineage>
        <taxon>Eukaryota</taxon>
        <taxon>Sar</taxon>
        <taxon>Stramenopiles</taxon>
        <taxon>Ochrophyta</taxon>
        <taxon>Bacillariophyta</taxon>
        <taxon>Coscinodiscophyceae</taxon>
        <taxon>Thalassiosirophycidae</taxon>
        <taxon>Stephanodiscales</taxon>
        <taxon>Stephanodiscaceae</taxon>
        <taxon>Stephanodiscus</taxon>
    </lineage>
</organism>
<dbReference type="PROSITE" id="PS50800">
    <property type="entry name" value="SAP"/>
    <property type="match status" value="1"/>
</dbReference>
<proteinExistence type="predicted"/>
<dbReference type="InterPro" id="IPR003034">
    <property type="entry name" value="SAP_dom"/>
</dbReference>
<dbReference type="InterPro" id="IPR036361">
    <property type="entry name" value="SAP_dom_sf"/>
</dbReference>
<evidence type="ECO:0000313" key="4">
    <source>
        <dbReference type="EMBL" id="KAL3792713.1"/>
    </source>
</evidence>
<gene>
    <name evidence="4" type="ORF">ACHAW5_005818</name>
</gene>
<dbReference type="EMBL" id="JALLAZ020000542">
    <property type="protein sequence ID" value="KAL3792713.1"/>
    <property type="molecule type" value="Genomic_DNA"/>
</dbReference>
<dbReference type="Proteomes" id="UP001530315">
    <property type="component" value="Unassembled WGS sequence"/>
</dbReference>
<evidence type="ECO:0000256" key="1">
    <source>
        <dbReference type="SAM" id="MobiDB-lite"/>
    </source>
</evidence>
<evidence type="ECO:0000256" key="2">
    <source>
        <dbReference type="SAM" id="Phobius"/>
    </source>
</evidence>
<feature type="region of interest" description="Disordered" evidence="1">
    <location>
        <begin position="77"/>
        <end position="128"/>
    </location>
</feature>
<feature type="domain" description="SAP" evidence="3">
    <location>
        <begin position="500"/>
        <end position="534"/>
    </location>
</feature>
<feature type="compositionally biased region" description="Basic residues" evidence="1">
    <location>
        <begin position="11"/>
        <end position="20"/>
    </location>
</feature>
<dbReference type="AlphaFoldDB" id="A0ABD3PX36"/>
<evidence type="ECO:0000259" key="3">
    <source>
        <dbReference type="PROSITE" id="PS50800"/>
    </source>
</evidence>
<dbReference type="SMART" id="SM00513">
    <property type="entry name" value="SAP"/>
    <property type="match status" value="1"/>
</dbReference>
<keyword evidence="2" id="KW-0472">Membrane</keyword>
<keyword evidence="5" id="KW-1185">Reference proteome</keyword>
<dbReference type="Gene3D" id="1.10.720.30">
    <property type="entry name" value="SAP domain"/>
    <property type="match status" value="1"/>
</dbReference>
<dbReference type="Pfam" id="PF02037">
    <property type="entry name" value="SAP"/>
    <property type="match status" value="1"/>
</dbReference>
<feature type="compositionally biased region" description="Low complexity" evidence="1">
    <location>
        <begin position="108"/>
        <end position="123"/>
    </location>
</feature>
<sequence>MAAGGPVIEARRRRPRSRGRRRGLVGRNLVVVFVVFVVVVAVIVAIALPTTTRSSSRSTPYDRAVVVVLAFSSSSRPIIPSSSRHTATTTTTKATTTPRSWRHGRLTSSRSPSSSRSSPSSRSRGGGAVVALRGGYGEAIGYSWTEDQFEMEVRVDVPPRTVASEVVFGCTSESIDLRLLPRRRGGGGDGGKKEEGEEVEEEDGAVVVLLDGSRRTRGRMCVDGTYWSMGDRRDDDDDDDDGRREIVVTIEKHFVPTSADRGTGTVTYDASTVFDWGGLYADEYDGEVTRRSYDEAEELDVREYAAKLGVDIDMSKVNKTMFGAGLGKDANVALDGSDDRAGRGGRLNEDGEGFHFDIDRVTLEQLARVGLAKEVVRQADGSEYELGTAGSVNGKKRAFSMLGRDVSDDELREAGIVTGDDGTFTEGTYDAVDSVSEADEVVEDEMAENEIVASKNSGVVDVSWTTGEEIVDDVGMAEEGIQNREDAEGDDASTTPRDPIDMLTVARLKEVLRAQGLKTSGTKRVLRDRLRGHVKSLLREE</sequence>
<dbReference type="SUPFAM" id="SSF68906">
    <property type="entry name" value="SAP domain"/>
    <property type="match status" value="1"/>
</dbReference>
<reference evidence="4 5" key="1">
    <citation type="submission" date="2024-10" db="EMBL/GenBank/DDBJ databases">
        <title>Updated reference genomes for cyclostephanoid diatoms.</title>
        <authorList>
            <person name="Roberts W.R."/>
            <person name="Alverson A.J."/>
        </authorList>
    </citation>
    <scope>NUCLEOTIDE SEQUENCE [LARGE SCALE GENOMIC DNA]</scope>
    <source>
        <strain evidence="4 5">AJA276-08</strain>
    </source>
</reference>
<protein>
    <recommendedName>
        <fullName evidence="3">SAP domain-containing protein</fullName>
    </recommendedName>
</protein>
<feature type="compositionally biased region" description="Low complexity" evidence="1">
    <location>
        <begin position="77"/>
        <end position="97"/>
    </location>
</feature>
<keyword evidence="2" id="KW-0812">Transmembrane</keyword>
<feature type="region of interest" description="Disordered" evidence="1">
    <location>
        <begin position="181"/>
        <end position="203"/>
    </location>
</feature>
<accession>A0ABD3PX36</accession>